<evidence type="ECO:0000313" key="5">
    <source>
        <dbReference type="EMBL" id="STZ02797.1"/>
    </source>
</evidence>
<dbReference type="PROSITE" id="PS00662">
    <property type="entry name" value="T2SP_E"/>
    <property type="match status" value="1"/>
</dbReference>
<dbReference type="Gene3D" id="3.30.450.90">
    <property type="match status" value="1"/>
</dbReference>
<dbReference type="CDD" id="cd01131">
    <property type="entry name" value="PilT"/>
    <property type="match status" value="1"/>
</dbReference>
<dbReference type="Pfam" id="PF00437">
    <property type="entry name" value="T2SSE"/>
    <property type="match status" value="1"/>
</dbReference>
<dbReference type="Proteomes" id="UP000190777">
    <property type="component" value="Unassembled WGS sequence"/>
</dbReference>
<gene>
    <name evidence="5" type="primary">pilT_1</name>
    <name evidence="4" type="ORF">B5J93_08795</name>
    <name evidence="5" type="ORF">NCTC11012_01026</name>
</gene>
<dbReference type="InterPro" id="IPR006321">
    <property type="entry name" value="PilT/PilU"/>
</dbReference>
<comment type="similarity">
    <text evidence="1">Belongs to the GSP E family.</text>
</comment>
<keyword evidence="6" id="KW-1185">Reference proteome</keyword>
<dbReference type="AlphaFoldDB" id="A0A378QPK1"/>
<name>A0A378QPK1_9GAMM</name>
<dbReference type="GO" id="GO:0016887">
    <property type="term" value="F:ATP hydrolysis activity"/>
    <property type="evidence" value="ECO:0007669"/>
    <property type="project" value="InterPro"/>
</dbReference>
<feature type="domain" description="Bacterial type II secretion system protein E" evidence="3">
    <location>
        <begin position="216"/>
        <end position="230"/>
    </location>
</feature>
<dbReference type="EMBL" id="MXAP01000087">
    <property type="protein sequence ID" value="OPH36867.1"/>
    <property type="molecule type" value="Genomic_DNA"/>
</dbReference>
<dbReference type="Proteomes" id="UP000254618">
    <property type="component" value="Unassembled WGS sequence"/>
</dbReference>
<evidence type="ECO:0000313" key="4">
    <source>
        <dbReference type="EMBL" id="OPH36867.1"/>
    </source>
</evidence>
<evidence type="ECO:0000259" key="3">
    <source>
        <dbReference type="PROSITE" id="PS00662"/>
    </source>
</evidence>
<proteinExistence type="inferred from homology"/>
<organism evidence="5 7">
    <name type="scientific">Moraxella equi</name>
    <dbReference type="NCBI Taxonomy" id="60442"/>
    <lineage>
        <taxon>Bacteria</taxon>
        <taxon>Pseudomonadati</taxon>
        <taxon>Pseudomonadota</taxon>
        <taxon>Gammaproteobacteria</taxon>
        <taxon>Moraxellales</taxon>
        <taxon>Moraxellaceae</taxon>
        <taxon>Moraxella</taxon>
    </lineage>
</organism>
<dbReference type="RefSeq" id="WP_079326050.1">
    <property type="nucleotide sequence ID" value="NZ_MXAP01000087.1"/>
</dbReference>
<sequence length="403" mass="45557">MSSHHISEETLVAFAEETLNEAKTIMYNMLTKVVEIGASDLFITAEFPPSVKHQGLMKPLGKQVLSADKTKLFAYSIMNDYQRDEFEREMECNFAINVPNVSRFRVNVFIQQQQVGMVIRTIAAEIPNFDKLRLPPQLRDVIMEKRGLVLVVGGTGSGKSTSLAAMIDYRNENSAGHIITVEDPVEYVHKHKKSMITHREVGVDTHSWHHALKNTLRQAPDVILIGEIRDTETMEHAIAFAETGHLCLGTLHANNANQTLDRIINFFPEERRQQLLMDLSSNMKAIISQRLIRTEDGKGRRAAVEIMLNTRLVADLILKGEMHELKAIMTKSREVGMQTFDQALFDLYDEGAISYDEAIRNADSPNELRLQIKLKGTRRDGQNEMASSLSLHTDAEEADDKKE</sequence>
<feature type="region of interest" description="Disordered" evidence="2">
    <location>
        <begin position="375"/>
        <end position="403"/>
    </location>
</feature>
<dbReference type="EMBL" id="UGQF01000001">
    <property type="protein sequence ID" value="STZ02797.1"/>
    <property type="molecule type" value="Genomic_DNA"/>
</dbReference>
<dbReference type="Gene3D" id="3.40.50.300">
    <property type="entry name" value="P-loop containing nucleotide triphosphate hydrolases"/>
    <property type="match status" value="1"/>
</dbReference>
<dbReference type="PANTHER" id="PTHR30486:SF12">
    <property type="entry name" value="TYPE IV PILUS ATPASE PILU"/>
    <property type="match status" value="1"/>
</dbReference>
<dbReference type="GO" id="GO:0005524">
    <property type="term" value="F:ATP binding"/>
    <property type="evidence" value="ECO:0007669"/>
    <property type="project" value="InterPro"/>
</dbReference>
<reference evidence="4 6" key="1">
    <citation type="submission" date="2017-03" db="EMBL/GenBank/DDBJ databases">
        <title>Draft genome sequence of Moraxella equi CCUG 4950T type strain.</title>
        <authorList>
            <person name="Salva-Serra F."/>
            <person name="Engstrom-Jakobsson H."/>
            <person name="Thorell K."/>
            <person name="Jaen-Luchoro D."/>
            <person name="Gonzales-Siles L."/>
            <person name="Karlsson R."/>
            <person name="Yazdan S."/>
            <person name="Boulund F."/>
            <person name="Johnning A."/>
            <person name="Engstrand L."/>
            <person name="Kristiansson E."/>
            <person name="Moore E."/>
        </authorList>
    </citation>
    <scope>NUCLEOTIDE SEQUENCE [LARGE SCALE GENOMIC DNA]</scope>
    <source>
        <strain evidence="4 6">CCUG 4950</strain>
    </source>
</reference>
<dbReference type="InterPro" id="IPR050921">
    <property type="entry name" value="T4SS_GSP_E_ATPase"/>
</dbReference>
<dbReference type="InterPro" id="IPR027417">
    <property type="entry name" value="P-loop_NTPase"/>
</dbReference>
<evidence type="ECO:0000256" key="2">
    <source>
        <dbReference type="SAM" id="MobiDB-lite"/>
    </source>
</evidence>
<dbReference type="SUPFAM" id="SSF52540">
    <property type="entry name" value="P-loop containing nucleoside triphosphate hydrolases"/>
    <property type="match status" value="1"/>
</dbReference>
<reference evidence="5 7" key="2">
    <citation type="submission" date="2018-06" db="EMBL/GenBank/DDBJ databases">
        <authorList>
            <consortium name="Pathogen Informatics"/>
            <person name="Doyle S."/>
        </authorList>
    </citation>
    <scope>NUCLEOTIDE SEQUENCE [LARGE SCALE GENOMIC DNA]</scope>
    <source>
        <strain evidence="5 7">NCTC11012</strain>
    </source>
</reference>
<dbReference type="InterPro" id="IPR001482">
    <property type="entry name" value="T2SS/T4SS_dom"/>
</dbReference>
<protein>
    <submittedName>
        <fullName evidence="5">Twitching mobility protein</fullName>
    </submittedName>
    <submittedName>
        <fullName evidence="4">Type IV pili twitching motility protein PilT</fullName>
    </submittedName>
</protein>
<dbReference type="NCBIfam" id="TIGR01420">
    <property type="entry name" value="pilT_fam"/>
    <property type="match status" value="1"/>
</dbReference>
<feature type="compositionally biased region" description="Basic and acidic residues" evidence="2">
    <location>
        <begin position="393"/>
        <end position="403"/>
    </location>
</feature>
<evidence type="ECO:0000313" key="7">
    <source>
        <dbReference type="Proteomes" id="UP000254618"/>
    </source>
</evidence>
<dbReference type="PANTHER" id="PTHR30486">
    <property type="entry name" value="TWITCHING MOTILITY PROTEIN PILT"/>
    <property type="match status" value="1"/>
</dbReference>
<evidence type="ECO:0000256" key="1">
    <source>
        <dbReference type="ARBA" id="ARBA00006611"/>
    </source>
</evidence>
<accession>A0A378QPK1</accession>
<evidence type="ECO:0000313" key="6">
    <source>
        <dbReference type="Proteomes" id="UP000190777"/>
    </source>
</evidence>